<accession>A0A1Y2H9Q5</accession>
<dbReference type="AlphaFoldDB" id="A0A1Y2H9Q5"/>
<comment type="caution">
    <text evidence="1">The sequence shown here is derived from an EMBL/GenBank/DDBJ whole genome shotgun (WGS) entry which is preliminary data.</text>
</comment>
<proteinExistence type="predicted"/>
<sequence length="80" mass="8811">MLSAGMRAGDAGRMCTDDGSVHMGMYMCIGVIACPMLPLSYESARGGIGWEEWIANHCILSSLDVSWMEARIDLRAKERE</sequence>
<evidence type="ECO:0000313" key="2">
    <source>
        <dbReference type="Proteomes" id="UP000193411"/>
    </source>
</evidence>
<name>A0A1Y2H9Q5_9FUNG</name>
<gene>
    <name evidence="1" type="ORF">BCR44DRAFT_44428</name>
</gene>
<protein>
    <submittedName>
        <fullName evidence="1">Uncharacterized protein</fullName>
    </submittedName>
</protein>
<dbReference type="Proteomes" id="UP000193411">
    <property type="component" value="Unassembled WGS sequence"/>
</dbReference>
<keyword evidence="2" id="KW-1185">Reference proteome</keyword>
<dbReference type="PROSITE" id="PS51257">
    <property type="entry name" value="PROKAR_LIPOPROTEIN"/>
    <property type="match status" value="1"/>
</dbReference>
<reference evidence="1 2" key="1">
    <citation type="submission" date="2016-07" db="EMBL/GenBank/DDBJ databases">
        <title>Pervasive Adenine N6-methylation of Active Genes in Fungi.</title>
        <authorList>
            <consortium name="DOE Joint Genome Institute"/>
            <person name="Mondo S.J."/>
            <person name="Dannebaum R.O."/>
            <person name="Kuo R.C."/>
            <person name="Labutti K."/>
            <person name="Haridas S."/>
            <person name="Kuo A."/>
            <person name="Salamov A."/>
            <person name="Ahrendt S.R."/>
            <person name="Lipzen A."/>
            <person name="Sullivan W."/>
            <person name="Andreopoulos W.B."/>
            <person name="Clum A."/>
            <person name="Lindquist E."/>
            <person name="Daum C."/>
            <person name="Ramamoorthy G.K."/>
            <person name="Gryganskyi A."/>
            <person name="Culley D."/>
            <person name="Magnuson J.K."/>
            <person name="James T.Y."/>
            <person name="O'Malley M.A."/>
            <person name="Stajich J.E."/>
            <person name="Spatafora J.W."/>
            <person name="Visel A."/>
            <person name="Grigoriev I.V."/>
        </authorList>
    </citation>
    <scope>NUCLEOTIDE SEQUENCE [LARGE SCALE GENOMIC DNA]</scope>
    <source>
        <strain evidence="1 2">PL171</strain>
    </source>
</reference>
<evidence type="ECO:0000313" key="1">
    <source>
        <dbReference type="EMBL" id="ORZ31318.1"/>
    </source>
</evidence>
<dbReference type="EMBL" id="MCFL01000062">
    <property type="protein sequence ID" value="ORZ31318.1"/>
    <property type="molecule type" value="Genomic_DNA"/>
</dbReference>
<organism evidence="1 2">
    <name type="scientific">Catenaria anguillulae PL171</name>
    <dbReference type="NCBI Taxonomy" id="765915"/>
    <lineage>
        <taxon>Eukaryota</taxon>
        <taxon>Fungi</taxon>
        <taxon>Fungi incertae sedis</taxon>
        <taxon>Blastocladiomycota</taxon>
        <taxon>Blastocladiomycetes</taxon>
        <taxon>Blastocladiales</taxon>
        <taxon>Catenariaceae</taxon>
        <taxon>Catenaria</taxon>
    </lineage>
</organism>